<reference evidence="2" key="1">
    <citation type="submission" date="2020-12" db="EMBL/GenBank/DDBJ databases">
        <title>Leucobacter sp. CAS1, isolated from Chromium sludge.</title>
        <authorList>
            <person name="Xu Z."/>
        </authorList>
    </citation>
    <scope>NUCLEOTIDE SEQUENCE</scope>
    <source>
        <strain evidence="2">CSA1</strain>
    </source>
</reference>
<proteinExistence type="predicted"/>
<dbReference type="Proteomes" id="UP000608530">
    <property type="component" value="Unassembled WGS sequence"/>
</dbReference>
<dbReference type="Gene3D" id="1.10.10.2120">
    <property type="match status" value="1"/>
</dbReference>
<dbReference type="Pfam" id="PF03417">
    <property type="entry name" value="AAT"/>
    <property type="match status" value="1"/>
</dbReference>
<accession>A0A934Q8N1</accession>
<dbReference type="AlphaFoldDB" id="A0A934Q8N1"/>
<dbReference type="InterPro" id="IPR047801">
    <property type="entry name" value="Peptidase_C45"/>
</dbReference>
<dbReference type="EMBL" id="JAEHOH010000013">
    <property type="protein sequence ID" value="MBK0419503.1"/>
    <property type="molecule type" value="Genomic_DNA"/>
</dbReference>
<dbReference type="PANTHER" id="PTHR34180:SF1">
    <property type="entry name" value="BETA-ALANYL-DOPAMINE_CARCININE HYDROLASE"/>
    <property type="match status" value="1"/>
</dbReference>
<dbReference type="RefSeq" id="WP_200115636.1">
    <property type="nucleotide sequence ID" value="NZ_JAEHOH010000013.1"/>
</dbReference>
<evidence type="ECO:0000259" key="1">
    <source>
        <dbReference type="Pfam" id="PF03417"/>
    </source>
</evidence>
<gene>
    <name evidence="2" type="ORF">JD276_10705</name>
</gene>
<evidence type="ECO:0000313" key="2">
    <source>
        <dbReference type="EMBL" id="MBK0419503.1"/>
    </source>
</evidence>
<dbReference type="PANTHER" id="PTHR34180">
    <property type="entry name" value="PEPTIDASE C45"/>
    <property type="match status" value="1"/>
</dbReference>
<organism evidence="2 3">
    <name type="scientific">Leucobacter chromiisoli</name>
    <dbReference type="NCBI Taxonomy" id="2796471"/>
    <lineage>
        <taxon>Bacteria</taxon>
        <taxon>Bacillati</taxon>
        <taxon>Actinomycetota</taxon>
        <taxon>Actinomycetes</taxon>
        <taxon>Micrococcales</taxon>
        <taxon>Microbacteriaceae</taxon>
        <taxon>Leucobacter</taxon>
    </lineage>
</organism>
<dbReference type="InterPro" id="IPR047794">
    <property type="entry name" value="C45_proenzyme-like"/>
</dbReference>
<keyword evidence="3" id="KW-1185">Reference proteome</keyword>
<dbReference type="InterPro" id="IPR005079">
    <property type="entry name" value="Peptidase_C45_hydrolase"/>
</dbReference>
<comment type="caution">
    <text evidence="2">The sequence shown here is derived from an EMBL/GenBank/DDBJ whole genome shotgun (WGS) entry which is preliminary data.</text>
</comment>
<dbReference type="NCBIfam" id="NF040521">
    <property type="entry name" value="C45_proenzyme"/>
    <property type="match status" value="1"/>
</dbReference>
<protein>
    <recommendedName>
        <fullName evidence="1">Peptidase C45 hydrolase domain-containing protein</fullName>
    </recommendedName>
</protein>
<sequence>MSAEKQRLHIEITGDSPAELGRSRGEQLRGTLPLAYDRYAELFRAVGVSAEQEREVASRALDVLSGWRPGAVQELEALAAAAGVDVLQVTALNARTEVLSSGGAARECSTVAALVGGKRLAVQTWDWHVELEDFWHTQAVAGPGHRFVGVTEQGIVSKIGTNSAGLTLHFNILGHAQDGPGGVPMHVLSEVVLAECGSVDEALALIREAPIASSSAFTLVDASRAVSAELSPVGVFEIPEAGGAVVRTNHFRDAAPAAGQKSELYEPDSSARLELVDRRLESGLPADAEALVGLLTSGDGQPPLCAVPDMALQFGERWKTLCTVVSDPAERTIRVLDGMPTEAAAKPWRVLTA</sequence>
<dbReference type="Gene3D" id="3.60.60.10">
    <property type="entry name" value="Penicillin V Acylase, Chain A"/>
    <property type="match status" value="1"/>
</dbReference>
<feature type="domain" description="Peptidase C45 hydrolase" evidence="1">
    <location>
        <begin position="119"/>
        <end position="336"/>
    </location>
</feature>
<evidence type="ECO:0000313" key="3">
    <source>
        <dbReference type="Proteomes" id="UP000608530"/>
    </source>
</evidence>
<name>A0A934Q8N1_9MICO</name>